<sequence length="258" mass="27484">MPVIPLNSANDSRLEPYRDVKDRDLTGRQGLFMAEGKVVLERLFASPLCETVSVLTTPARLEGLSVSDDVLVYLVEQAVMDQVAGFPIHRGYLALGRYAPPRTLGDILARAGRLRILALSAIANTDNMGGLMRNAAAFGVDAVVLDAACCDPLYRKAIRVSVGGALVVPHYRLNAGESLLDVLSTHNLIAYALSPTGDMVLDQVVPAERSAFLLGAEGPGLSCEILDAAISVQIPMHGGFDSLNVATTSGIVLYHLCR</sequence>
<dbReference type="InterPro" id="IPR029064">
    <property type="entry name" value="Ribosomal_eL30-like_sf"/>
</dbReference>
<evidence type="ECO:0000256" key="1">
    <source>
        <dbReference type="ARBA" id="ARBA00022603"/>
    </source>
</evidence>
<evidence type="ECO:0000256" key="2">
    <source>
        <dbReference type="ARBA" id="ARBA00022679"/>
    </source>
</evidence>
<keyword evidence="1 4" id="KW-0489">Methyltransferase</keyword>
<evidence type="ECO:0000313" key="5">
    <source>
        <dbReference type="Proteomes" id="UP001218579"/>
    </source>
</evidence>
<name>A0ABT5HI80_9CAUL</name>
<dbReference type="EMBL" id="JAQQKV010000001">
    <property type="protein sequence ID" value="MDC7675951.1"/>
    <property type="molecule type" value="Genomic_DNA"/>
</dbReference>
<dbReference type="InterPro" id="IPR051259">
    <property type="entry name" value="rRNA_Methyltransferase"/>
</dbReference>
<feature type="domain" description="tRNA/rRNA methyltransferase SpoU type" evidence="3">
    <location>
        <begin position="116"/>
        <end position="254"/>
    </location>
</feature>
<dbReference type="InterPro" id="IPR001537">
    <property type="entry name" value="SpoU_MeTrfase"/>
</dbReference>
<dbReference type="SUPFAM" id="SSF75217">
    <property type="entry name" value="alpha/beta knot"/>
    <property type="match status" value="1"/>
</dbReference>
<dbReference type="RefSeq" id="WP_272744266.1">
    <property type="nucleotide sequence ID" value="NZ_JAQQKV010000001.1"/>
</dbReference>
<dbReference type="GO" id="GO:0008168">
    <property type="term" value="F:methyltransferase activity"/>
    <property type="evidence" value="ECO:0007669"/>
    <property type="project" value="UniProtKB-KW"/>
</dbReference>
<dbReference type="CDD" id="cd18095">
    <property type="entry name" value="SpoU-like_rRNA-MTase"/>
    <property type="match status" value="1"/>
</dbReference>
<comment type="caution">
    <text evidence="4">The sequence shown here is derived from an EMBL/GenBank/DDBJ whole genome shotgun (WGS) entry which is preliminary data.</text>
</comment>
<dbReference type="GO" id="GO:0032259">
    <property type="term" value="P:methylation"/>
    <property type="evidence" value="ECO:0007669"/>
    <property type="project" value="UniProtKB-KW"/>
</dbReference>
<dbReference type="PANTHER" id="PTHR43191:SF12">
    <property type="entry name" value="RRNA METHYLASE"/>
    <property type="match status" value="1"/>
</dbReference>
<keyword evidence="2" id="KW-0808">Transferase</keyword>
<evidence type="ECO:0000259" key="3">
    <source>
        <dbReference type="Pfam" id="PF00588"/>
    </source>
</evidence>
<dbReference type="SUPFAM" id="SSF55315">
    <property type="entry name" value="L30e-like"/>
    <property type="match status" value="1"/>
</dbReference>
<evidence type="ECO:0000313" key="4">
    <source>
        <dbReference type="EMBL" id="MDC7675951.1"/>
    </source>
</evidence>
<dbReference type="InterPro" id="IPR029028">
    <property type="entry name" value="Alpha/beta_knot_MTases"/>
</dbReference>
<dbReference type="PANTHER" id="PTHR43191">
    <property type="entry name" value="RRNA METHYLTRANSFERASE 3"/>
    <property type="match status" value="1"/>
</dbReference>
<reference evidence="4 5" key="1">
    <citation type="submission" date="2023-01" db="EMBL/GenBank/DDBJ databases">
        <title>Novel species of the genus Asticcacaulis isolated from rivers.</title>
        <authorList>
            <person name="Lu H."/>
        </authorList>
    </citation>
    <scope>NUCLEOTIDE SEQUENCE [LARGE SCALE GENOMIC DNA]</scope>
    <source>
        <strain evidence="4 5">LKC15W</strain>
    </source>
</reference>
<organism evidence="4 5">
    <name type="scientific">Asticcacaulis machinosus</name>
    <dbReference type="NCBI Taxonomy" id="2984211"/>
    <lineage>
        <taxon>Bacteria</taxon>
        <taxon>Pseudomonadati</taxon>
        <taxon>Pseudomonadota</taxon>
        <taxon>Alphaproteobacteria</taxon>
        <taxon>Caulobacterales</taxon>
        <taxon>Caulobacteraceae</taxon>
        <taxon>Asticcacaulis</taxon>
    </lineage>
</organism>
<dbReference type="Proteomes" id="UP001218579">
    <property type="component" value="Unassembled WGS sequence"/>
</dbReference>
<proteinExistence type="predicted"/>
<accession>A0ABT5HI80</accession>
<dbReference type="Pfam" id="PF00588">
    <property type="entry name" value="SpoU_methylase"/>
    <property type="match status" value="1"/>
</dbReference>
<keyword evidence="5" id="KW-1185">Reference proteome</keyword>
<gene>
    <name evidence="4" type="ORF">PQU98_07415</name>
</gene>
<dbReference type="Gene3D" id="3.40.1280.10">
    <property type="match status" value="1"/>
</dbReference>
<dbReference type="InterPro" id="IPR029026">
    <property type="entry name" value="tRNA_m1G_MTases_N"/>
</dbReference>
<protein>
    <submittedName>
        <fullName evidence="4">RNA methyltransferase</fullName>
    </submittedName>
</protein>